<dbReference type="InterPro" id="IPR013786">
    <property type="entry name" value="AcylCoA_DH/ox_N"/>
</dbReference>
<dbReference type="InterPro" id="IPR009100">
    <property type="entry name" value="AcylCoA_DH/oxidase_NM_dom_sf"/>
</dbReference>
<dbReference type="InterPro" id="IPR046373">
    <property type="entry name" value="Acyl-CoA_Oxase/DH_mid-dom_sf"/>
</dbReference>
<dbReference type="Pfam" id="PF02770">
    <property type="entry name" value="Acyl-CoA_dh_M"/>
    <property type="match status" value="1"/>
</dbReference>
<proteinExistence type="predicted"/>
<keyword evidence="1" id="KW-0560">Oxidoreductase</keyword>
<dbReference type="Gene3D" id="2.40.110.10">
    <property type="entry name" value="Butyryl-CoA Dehydrogenase, subunit A, domain 2"/>
    <property type="match status" value="1"/>
</dbReference>
<protein>
    <submittedName>
        <fullName evidence="4">Acyl-CoA dehydrogenase family protein</fullName>
    </submittedName>
</protein>
<dbReference type="PANTHER" id="PTHR43884:SF25">
    <property type="entry name" value="ACYL-COA DEHYDROGENASE YDBM-RELATED"/>
    <property type="match status" value="1"/>
</dbReference>
<evidence type="ECO:0000259" key="3">
    <source>
        <dbReference type="Pfam" id="PF02771"/>
    </source>
</evidence>
<reference evidence="4 5" key="1">
    <citation type="submission" date="2020-05" db="EMBL/GenBank/DDBJ databases">
        <title>Horizontal transmission and recombination maintain forever young bacterial symbiont genomes.</title>
        <authorList>
            <person name="Russell S.L."/>
            <person name="Pepper-Tunick E."/>
            <person name="Svedberg J."/>
            <person name="Byrne A."/>
            <person name="Ruelas Castillo J."/>
            <person name="Vollmers C."/>
            <person name="Beinart R.A."/>
            <person name="Corbett-Detig R."/>
        </authorList>
    </citation>
    <scope>NUCLEOTIDE SEQUENCE [LARGE SCALE GENOMIC DNA]</scope>
    <source>
        <strain evidence="4">455</strain>
    </source>
</reference>
<evidence type="ECO:0000259" key="2">
    <source>
        <dbReference type="Pfam" id="PF02770"/>
    </source>
</evidence>
<accession>A0A853F272</accession>
<gene>
    <name evidence="4" type="ORF">H0A76_06795</name>
</gene>
<dbReference type="SUPFAM" id="SSF56645">
    <property type="entry name" value="Acyl-CoA dehydrogenase NM domain-like"/>
    <property type="match status" value="1"/>
</dbReference>
<evidence type="ECO:0000313" key="4">
    <source>
        <dbReference type="EMBL" id="NYT27618.1"/>
    </source>
</evidence>
<sequence>MDQWEQSGYPVRSILRILGKHGLLHKSFSIEFGGEGLSLWHNVILQEELSKIPAGSIGMLVATHLDIVSSMLARYGSTKIVTSWIPKAIKGEVVLSLALSERNAGSDLTSIDTHYIKDGDKYVLSGEKWFITNALHADGFVFLLEKTQ</sequence>
<feature type="domain" description="Acyl-CoA dehydrogenase/oxidase N-terminal" evidence="3">
    <location>
        <begin position="2"/>
        <end position="92"/>
    </location>
</feature>
<dbReference type="InterPro" id="IPR037069">
    <property type="entry name" value="AcylCoA_DH/ox_N_sf"/>
</dbReference>
<dbReference type="PROSITE" id="PS00072">
    <property type="entry name" value="ACYL_COA_DH_1"/>
    <property type="match status" value="1"/>
</dbReference>
<dbReference type="Pfam" id="PF02771">
    <property type="entry name" value="Acyl-CoA_dh_N"/>
    <property type="match status" value="1"/>
</dbReference>
<dbReference type="EMBL" id="JACCHT010000001">
    <property type="protein sequence ID" value="NYT27618.1"/>
    <property type="molecule type" value="Genomic_DNA"/>
</dbReference>
<dbReference type="PANTHER" id="PTHR43884">
    <property type="entry name" value="ACYL-COA DEHYDROGENASE"/>
    <property type="match status" value="1"/>
</dbReference>
<feature type="domain" description="Acyl-CoA oxidase/dehydrogenase middle" evidence="2">
    <location>
        <begin position="97"/>
        <end position="145"/>
    </location>
</feature>
<dbReference type="AlphaFoldDB" id="A0A853F272"/>
<dbReference type="GO" id="GO:0003995">
    <property type="term" value="F:acyl-CoA dehydrogenase activity"/>
    <property type="evidence" value="ECO:0007669"/>
    <property type="project" value="InterPro"/>
</dbReference>
<name>A0A853F272_9GAMM</name>
<organism evidence="4 5">
    <name type="scientific">Candidatus Thiodubiliella endoseptemdiera</name>
    <dbReference type="NCBI Taxonomy" id="2738886"/>
    <lineage>
        <taxon>Bacteria</taxon>
        <taxon>Pseudomonadati</taxon>
        <taxon>Pseudomonadota</taxon>
        <taxon>Gammaproteobacteria</taxon>
        <taxon>Candidatus Pseudothioglobaceae</taxon>
        <taxon>Candidatus Thiodubiliella</taxon>
    </lineage>
</organism>
<dbReference type="InterPro" id="IPR006089">
    <property type="entry name" value="Acyl-CoA_DH_CS"/>
</dbReference>
<dbReference type="GO" id="GO:0050660">
    <property type="term" value="F:flavin adenine dinucleotide binding"/>
    <property type="evidence" value="ECO:0007669"/>
    <property type="project" value="InterPro"/>
</dbReference>
<dbReference type="Proteomes" id="UP000568751">
    <property type="component" value="Unassembled WGS sequence"/>
</dbReference>
<evidence type="ECO:0000313" key="5">
    <source>
        <dbReference type="Proteomes" id="UP000568751"/>
    </source>
</evidence>
<comment type="caution">
    <text evidence="4">The sequence shown here is derived from an EMBL/GenBank/DDBJ whole genome shotgun (WGS) entry which is preliminary data.</text>
</comment>
<dbReference type="Gene3D" id="1.10.540.10">
    <property type="entry name" value="Acyl-CoA dehydrogenase/oxidase, N-terminal domain"/>
    <property type="match status" value="1"/>
</dbReference>
<evidence type="ECO:0000256" key="1">
    <source>
        <dbReference type="ARBA" id="ARBA00023002"/>
    </source>
</evidence>
<dbReference type="InterPro" id="IPR006091">
    <property type="entry name" value="Acyl-CoA_Oxase/DH_mid-dom"/>
</dbReference>